<gene>
    <name evidence="2" type="primary">LOC109464307</name>
</gene>
<dbReference type="GeneID" id="109464307"/>
<accession>A0A6P4Y312</accession>
<protein>
    <submittedName>
        <fullName evidence="2">Uncharacterized protein LOC109464307</fullName>
    </submittedName>
</protein>
<evidence type="ECO:0000313" key="1">
    <source>
        <dbReference type="Proteomes" id="UP000515135"/>
    </source>
</evidence>
<dbReference type="KEGG" id="bbel:109464307"/>
<evidence type="ECO:0000313" key="2">
    <source>
        <dbReference type="RefSeq" id="XP_019616819.1"/>
    </source>
</evidence>
<keyword evidence="1" id="KW-1185">Reference proteome</keyword>
<sequence>MAVGAMDVTVEALFRSLEISELFLSEPCADVVNKEVPETCSNQNETLPNTPGLLTCDYTEDCSGIECCMVVDFKIVTRTFKLWFKVDTSVYSLSLGFGSVTWTPSIFTFPWGLQQSQTVGDVLKIRYAVDKIGIEYKTNLEVDVNIEGRYLSIPILNGHMFQEPTLDLSKPFSLPGSSVSSFLSDVGYSAGNAVANITQQAVFRHYGIFDFVDLTCDMAAITSTTSCPDIPLQERDGVRCAVNQDCSGIHCCVELDLLVAQRSFLLTFKVDPDDFEFHFSIANKNFNVSLFGVPWGLQQVASVGNIFKLAYKMDSFDYGRQFQVDFSVSITIDNIQQDIQLLEGVHIITPAKNSNGPGNAELLSFGDILATIKELPSTLRKEQILPFVASELGMEVDDLRSPDEWAIELDAESVPDCPLADVSKNASSSTKGMIKCAPLSYCQGIKCHVILDLKVVQPKIQFSFEIMPCFPNFGLRLNLENMQRNIKFGSTYDIRED</sequence>
<proteinExistence type="predicted"/>
<dbReference type="OrthoDB" id="6110892at2759"/>
<organism evidence="1 2">
    <name type="scientific">Branchiostoma belcheri</name>
    <name type="common">Amphioxus</name>
    <dbReference type="NCBI Taxonomy" id="7741"/>
    <lineage>
        <taxon>Eukaryota</taxon>
        <taxon>Metazoa</taxon>
        <taxon>Chordata</taxon>
        <taxon>Cephalochordata</taxon>
        <taxon>Leptocardii</taxon>
        <taxon>Amphioxiformes</taxon>
        <taxon>Branchiostomatidae</taxon>
        <taxon>Branchiostoma</taxon>
    </lineage>
</organism>
<name>A0A6P4Y312_BRABE</name>
<dbReference type="AlphaFoldDB" id="A0A6P4Y312"/>
<dbReference type="RefSeq" id="XP_019616819.1">
    <property type="nucleotide sequence ID" value="XM_019761260.1"/>
</dbReference>
<reference evidence="2" key="1">
    <citation type="submission" date="2025-08" db="UniProtKB">
        <authorList>
            <consortium name="RefSeq"/>
        </authorList>
    </citation>
    <scope>IDENTIFICATION</scope>
    <source>
        <tissue evidence="2">Gonad</tissue>
    </source>
</reference>
<dbReference type="Proteomes" id="UP000515135">
    <property type="component" value="Unplaced"/>
</dbReference>